<dbReference type="GO" id="GO:0071555">
    <property type="term" value="P:cell wall organization"/>
    <property type="evidence" value="ECO:0007669"/>
    <property type="project" value="UniProtKB-KW"/>
</dbReference>
<feature type="domain" description="N-acetylmuramoyl-L-alanine amidase" evidence="12">
    <location>
        <begin position="404"/>
        <end position="537"/>
    </location>
</feature>
<keyword evidence="8" id="KW-0472">Membrane</keyword>
<dbReference type="GO" id="GO:0008745">
    <property type="term" value="F:N-acetylmuramoyl-L-alanine amidase activity"/>
    <property type="evidence" value="ECO:0007669"/>
    <property type="project" value="InterPro"/>
</dbReference>
<dbReference type="EMBL" id="VULT01000017">
    <property type="protein sequence ID" value="MSS18181.1"/>
    <property type="molecule type" value="Genomic_DNA"/>
</dbReference>
<dbReference type="GO" id="GO:0008360">
    <property type="term" value="P:regulation of cell shape"/>
    <property type="evidence" value="ECO:0007669"/>
    <property type="project" value="UniProtKB-KW"/>
</dbReference>
<keyword evidence="9" id="KW-0961">Cell wall biogenesis/degradation</keyword>
<evidence type="ECO:0008006" key="16">
    <source>
        <dbReference type="Google" id="ProtNLM"/>
    </source>
</evidence>
<dbReference type="RefSeq" id="WP_154328818.1">
    <property type="nucleotide sequence ID" value="NZ_CP045696.1"/>
</dbReference>
<comment type="caution">
    <text evidence="14">The sequence shown here is derived from an EMBL/GenBank/DDBJ whole genome shotgun (WGS) entry which is preliminary data.</text>
</comment>
<evidence type="ECO:0000256" key="3">
    <source>
        <dbReference type="ARBA" id="ARBA00022475"/>
    </source>
</evidence>
<dbReference type="CDD" id="cd06583">
    <property type="entry name" value="PGRP"/>
    <property type="match status" value="1"/>
</dbReference>
<dbReference type="InterPro" id="IPR023346">
    <property type="entry name" value="Lysozyme-like_dom_sf"/>
</dbReference>
<organism evidence="14 15">
    <name type="scientific">Sodaliphilus pleomorphus</name>
    <dbReference type="NCBI Taxonomy" id="2606626"/>
    <lineage>
        <taxon>Bacteria</taxon>
        <taxon>Pseudomonadati</taxon>
        <taxon>Bacteroidota</taxon>
        <taxon>Bacteroidia</taxon>
        <taxon>Bacteroidales</taxon>
        <taxon>Muribaculaceae</taxon>
        <taxon>Sodaliphilus</taxon>
    </lineage>
</organism>
<dbReference type="GO" id="GO:0008270">
    <property type="term" value="F:zinc ion binding"/>
    <property type="evidence" value="ECO:0007669"/>
    <property type="project" value="InterPro"/>
</dbReference>
<keyword evidence="5" id="KW-0808">Transferase</keyword>
<feature type="domain" description="Peptidoglycan recognition protein family" evidence="13">
    <location>
        <begin position="388"/>
        <end position="531"/>
    </location>
</feature>
<evidence type="ECO:0000256" key="10">
    <source>
        <dbReference type="ARBA" id="ARBA00034000"/>
    </source>
</evidence>
<keyword evidence="15" id="KW-1185">Reference proteome</keyword>
<dbReference type="GO" id="GO:0009252">
    <property type="term" value="P:peptidoglycan biosynthetic process"/>
    <property type="evidence" value="ECO:0007669"/>
    <property type="project" value="UniProtKB-KW"/>
</dbReference>
<dbReference type="InterPro" id="IPR001264">
    <property type="entry name" value="Glyco_trans_51"/>
</dbReference>
<dbReference type="InterPro" id="IPR036505">
    <property type="entry name" value="Amidase/PGRP_sf"/>
</dbReference>
<sequence>MRITNYIYNKLLSIFFSQRGARLCITGSSITTLRDIAITVKSIEIKAHIINVKNLYFALFSRKAIVKFSVSNATVQEDNRRLLALDNATIKIKYKNTQNFQLTISLPDIGALFIQRDKEEIFFKATASTVNIINLLPQEFFCRESISQSIQSGIAILAYFNNEANVAIPRLNYIVNGFKPKSPSPNAGQKIKNWIIEALKSKSHLSSNYIQYDDFPQLIRSIVICTEDPAFYLHKGVCPYAMGLIVKSIISAQLPHGGGSTLTQQLMRNAFLSGEKDINRKIKEIAMSLIAENHFHLSKHDILEIYLNMAEMGKGIYGFGDASFHYFGKPIDRLNVIETLTLTYMLPRPIYFEDALVKKTEQLKRNLKKHILKFLPILFYKNVINEIPDIFPISGIDFTMPYGTLTFSVPHKLKSVDYIIIHCSATPVNLDCDVNTIRCMHLGQGFDDIGYHWVIKRDGTVETGREEELEGAHCMGYNHNSIGICYVGGLDGNGLAANTMTAAQEASMIALCVKLKKKFPSAEIVGHNQLCDKNCPCFDVARWVKQNKL</sequence>
<dbReference type="Pfam" id="PF01510">
    <property type="entry name" value="Amidase_2"/>
    <property type="match status" value="1"/>
</dbReference>
<dbReference type="GO" id="GO:0008955">
    <property type="term" value="F:peptidoglycan glycosyltransferase activity"/>
    <property type="evidence" value="ECO:0007669"/>
    <property type="project" value="UniProtKB-EC"/>
</dbReference>
<evidence type="ECO:0000256" key="5">
    <source>
        <dbReference type="ARBA" id="ARBA00022679"/>
    </source>
</evidence>
<dbReference type="SUPFAM" id="SSF53955">
    <property type="entry name" value="Lysozyme-like"/>
    <property type="match status" value="1"/>
</dbReference>
<dbReference type="InterPro" id="IPR002502">
    <property type="entry name" value="Amidase_domain"/>
</dbReference>
<evidence type="ECO:0000256" key="8">
    <source>
        <dbReference type="ARBA" id="ARBA00023136"/>
    </source>
</evidence>
<reference evidence="14 15" key="1">
    <citation type="submission" date="2019-08" db="EMBL/GenBank/DDBJ databases">
        <title>In-depth cultivation of the pig gut microbiome towards novel bacterial diversity and tailored functional studies.</title>
        <authorList>
            <person name="Wylensek D."/>
            <person name="Hitch T.C.A."/>
            <person name="Clavel T."/>
        </authorList>
    </citation>
    <scope>NUCLEOTIDE SEQUENCE [LARGE SCALE GENOMIC DNA]</scope>
    <source>
        <strain evidence="14 15">Oil-RF-744-WCA-WT-10</strain>
    </source>
</reference>
<evidence type="ECO:0000256" key="4">
    <source>
        <dbReference type="ARBA" id="ARBA00022676"/>
    </source>
</evidence>
<evidence type="ECO:0000313" key="14">
    <source>
        <dbReference type="EMBL" id="MSS18181.1"/>
    </source>
</evidence>
<evidence type="ECO:0000259" key="13">
    <source>
        <dbReference type="SMART" id="SM00701"/>
    </source>
</evidence>
<dbReference type="PANTHER" id="PTHR32282">
    <property type="entry name" value="BINDING PROTEIN TRANSPEPTIDASE, PUTATIVE-RELATED"/>
    <property type="match status" value="1"/>
</dbReference>
<dbReference type="Gene3D" id="1.10.3810.10">
    <property type="entry name" value="Biosynthetic peptidoglycan transglycosylase-like"/>
    <property type="match status" value="1"/>
</dbReference>
<proteinExistence type="predicted"/>
<comment type="catalytic activity">
    <reaction evidence="10">
        <text>Preferential cleavage: (Ac)2-L-Lys-D-Ala-|-D-Ala. Also transpeptidation of peptidyl-alanyl moieties that are N-acyl substituents of D-alanine.</text>
        <dbReference type="EC" id="3.4.16.4"/>
    </reaction>
</comment>
<dbReference type="GO" id="GO:0005886">
    <property type="term" value="C:plasma membrane"/>
    <property type="evidence" value="ECO:0007669"/>
    <property type="project" value="UniProtKB-SubCell"/>
</dbReference>
<evidence type="ECO:0000256" key="9">
    <source>
        <dbReference type="ARBA" id="ARBA00023316"/>
    </source>
</evidence>
<dbReference type="PANTHER" id="PTHR32282:SF11">
    <property type="entry name" value="PENICILLIN-BINDING PROTEIN 1B"/>
    <property type="match status" value="1"/>
</dbReference>
<dbReference type="GO" id="GO:0009253">
    <property type="term" value="P:peptidoglycan catabolic process"/>
    <property type="evidence" value="ECO:0007669"/>
    <property type="project" value="InterPro"/>
</dbReference>
<dbReference type="GO" id="GO:0030288">
    <property type="term" value="C:outer membrane-bounded periplasmic space"/>
    <property type="evidence" value="ECO:0007669"/>
    <property type="project" value="TreeGrafter"/>
</dbReference>
<comment type="pathway">
    <text evidence="2">Cell wall biogenesis; peptidoglycan biosynthesis.</text>
</comment>
<dbReference type="InterPro" id="IPR036950">
    <property type="entry name" value="PBP_transglycosylase"/>
</dbReference>
<evidence type="ECO:0000313" key="15">
    <source>
        <dbReference type="Proteomes" id="UP000483362"/>
    </source>
</evidence>
<dbReference type="InterPro" id="IPR006619">
    <property type="entry name" value="PGRP_domain_met/bac"/>
</dbReference>
<evidence type="ECO:0000256" key="6">
    <source>
        <dbReference type="ARBA" id="ARBA00022960"/>
    </source>
</evidence>
<dbReference type="InterPro" id="IPR050396">
    <property type="entry name" value="Glycosyltr_51/Transpeptidase"/>
</dbReference>
<dbReference type="Proteomes" id="UP000483362">
    <property type="component" value="Unassembled WGS sequence"/>
</dbReference>
<keyword evidence="4" id="KW-0328">Glycosyltransferase</keyword>
<dbReference type="GO" id="GO:0009002">
    <property type="term" value="F:serine-type D-Ala-D-Ala carboxypeptidase activity"/>
    <property type="evidence" value="ECO:0007669"/>
    <property type="project" value="UniProtKB-EC"/>
</dbReference>
<keyword evidence="7" id="KW-0573">Peptidoglycan synthesis</keyword>
<evidence type="ECO:0000259" key="12">
    <source>
        <dbReference type="SMART" id="SM00644"/>
    </source>
</evidence>
<evidence type="ECO:0000256" key="7">
    <source>
        <dbReference type="ARBA" id="ARBA00022984"/>
    </source>
</evidence>
<evidence type="ECO:0000256" key="11">
    <source>
        <dbReference type="ARBA" id="ARBA00049902"/>
    </source>
</evidence>
<name>A0A6L5XD64_9BACT</name>
<dbReference type="AlphaFoldDB" id="A0A6L5XD64"/>
<dbReference type="SMART" id="SM00644">
    <property type="entry name" value="Ami_2"/>
    <property type="match status" value="1"/>
</dbReference>
<gene>
    <name evidence="14" type="ORF">FYJ29_10485</name>
</gene>
<dbReference type="Gene3D" id="3.40.80.10">
    <property type="entry name" value="Peptidoglycan recognition protein-like"/>
    <property type="match status" value="1"/>
</dbReference>
<comment type="subcellular location">
    <subcellularLocation>
        <location evidence="1">Cell membrane</location>
    </subcellularLocation>
</comment>
<accession>A0A6L5XD64</accession>
<protein>
    <recommendedName>
        <fullName evidence="16">N-acetylmuramoyl-L-alanine amidase</fullName>
    </recommendedName>
</protein>
<dbReference type="SUPFAM" id="SSF55846">
    <property type="entry name" value="N-acetylmuramoyl-L-alanine amidase-like"/>
    <property type="match status" value="1"/>
</dbReference>
<comment type="catalytic activity">
    <reaction evidence="11">
        <text>[GlcNAc-(1-&gt;4)-Mur2Ac(oyl-L-Ala-gamma-D-Glu-L-Lys-D-Ala-D-Ala)](n)-di-trans,octa-cis-undecaprenyl diphosphate + beta-D-GlcNAc-(1-&gt;4)-Mur2Ac(oyl-L-Ala-gamma-D-Glu-L-Lys-D-Ala-D-Ala)-di-trans,octa-cis-undecaprenyl diphosphate = [GlcNAc-(1-&gt;4)-Mur2Ac(oyl-L-Ala-gamma-D-Glu-L-Lys-D-Ala-D-Ala)](n+1)-di-trans,octa-cis-undecaprenyl diphosphate + di-trans,octa-cis-undecaprenyl diphosphate + H(+)</text>
        <dbReference type="Rhea" id="RHEA:23708"/>
        <dbReference type="Rhea" id="RHEA-COMP:9602"/>
        <dbReference type="Rhea" id="RHEA-COMP:9603"/>
        <dbReference type="ChEBI" id="CHEBI:15378"/>
        <dbReference type="ChEBI" id="CHEBI:58405"/>
        <dbReference type="ChEBI" id="CHEBI:60033"/>
        <dbReference type="ChEBI" id="CHEBI:78435"/>
        <dbReference type="EC" id="2.4.99.28"/>
    </reaction>
</comment>
<evidence type="ECO:0000256" key="2">
    <source>
        <dbReference type="ARBA" id="ARBA00004752"/>
    </source>
</evidence>
<keyword evidence="6" id="KW-0133">Cell shape</keyword>
<dbReference type="SMART" id="SM00701">
    <property type="entry name" value="PGRP"/>
    <property type="match status" value="1"/>
</dbReference>
<evidence type="ECO:0000256" key="1">
    <source>
        <dbReference type="ARBA" id="ARBA00004236"/>
    </source>
</evidence>
<keyword evidence="3" id="KW-1003">Cell membrane</keyword>
<dbReference type="Pfam" id="PF00912">
    <property type="entry name" value="Transgly"/>
    <property type="match status" value="1"/>
</dbReference>